<protein>
    <submittedName>
        <fullName evidence="1">Uncharacterized protein</fullName>
    </submittedName>
</protein>
<dbReference type="EMBL" id="CAMGYJ010000009">
    <property type="protein sequence ID" value="CAI0545894.1"/>
    <property type="molecule type" value="Genomic_DNA"/>
</dbReference>
<comment type="caution">
    <text evidence="1">The sequence shown here is derived from an EMBL/GenBank/DDBJ whole genome shotgun (WGS) entry which is preliminary data.</text>
</comment>
<name>A0AAV0QK42_9ROSI</name>
<organism evidence="1 2">
    <name type="scientific">Linum tenue</name>
    <dbReference type="NCBI Taxonomy" id="586396"/>
    <lineage>
        <taxon>Eukaryota</taxon>
        <taxon>Viridiplantae</taxon>
        <taxon>Streptophyta</taxon>
        <taxon>Embryophyta</taxon>
        <taxon>Tracheophyta</taxon>
        <taxon>Spermatophyta</taxon>
        <taxon>Magnoliopsida</taxon>
        <taxon>eudicotyledons</taxon>
        <taxon>Gunneridae</taxon>
        <taxon>Pentapetalae</taxon>
        <taxon>rosids</taxon>
        <taxon>fabids</taxon>
        <taxon>Malpighiales</taxon>
        <taxon>Linaceae</taxon>
        <taxon>Linum</taxon>
    </lineage>
</organism>
<reference evidence="1" key="1">
    <citation type="submission" date="2022-08" db="EMBL/GenBank/DDBJ databases">
        <authorList>
            <person name="Gutierrez-Valencia J."/>
        </authorList>
    </citation>
    <scope>NUCLEOTIDE SEQUENCE</scope>
</reference>
<evidence type="ECO:0000313" key="2">
    <source>
        <dbReference type="Proteomes" id="UP001154282"/>
    </source>
</evidence>
<sequence>MVAGSSATIATCTTSDDKIGVFKSRGILDLPFYYSRSTLSSWNRDGDEIIPYGETKAADVPARGLSATSLTTETKQRTRRCFPPLKVLYLFWLK</sequence>
<dbReference type="AlphaFoldDB" id="A0AAV0QK42"/>
<accession>A0AAV0QK42</accession>
<evidence type="ECO:0000313" key="1">
    <source>
        <dbReference type="EMBL" id="CAI0545894.1"/>
    </source>
</evidence>
<dbReference type="Proteomes" id="UP001154282">
    <property type="component" value="Unassembled WGS sequence"/>
</dbReference>
<keyword evidence="2" id="KW-1185">Reference proteome</keyword>
<proteinExistence type="predicted"/>
<gene>
    <name evidence="1" type="ORF">LITE_LOCUS43736</name>
</gene>